<evidence type="ECO:0000313" key="1">
    <source>
        <dbReference type="EMBL" id="KAJ2981974.1"/>
    </source>
</evidence>
<dbReference type="EMBL" id="JANJQO010000101">
    <property type="protein sequence ID" value="KAJ2981974.1"/>
    <property type="molecule type" value="Genomic_DNA"/>
</dbReference>
<proteinExistence type="predicted"/>
<protein>
    <submittedName>
        <fullName evidence="1">Uncharacterized protein</fullName>
    </submittedName>
</protein>
<name>A0ACC1NSD5_9HYPO</name>
<keyword evidence="2" id="KW-1185">Reference proteome</keyword>
<evidence type="ECO:0000313" key="2">
    <source>
        <dbReference type="Proteomes" id="UP001143910"/>
    </source>
</evidence>
<accession>A0ACC1NSD5</accession>
<reference evidence="1" key="1">
    <citation type="submission" date="2022-08" db="EMBL/GenBank/DDBJ databases">
        <title>Genome Sequence of Lecanicillium fungicola.</title>
        <authorList>
            <person name="Buettner E."/>
        </authorList>
    </citation>
    <scope>NUCLEOTIDE SEQUENCE</scope>
    <source>
        <strain evidence="1">Babe33</strain>
    </source>
</reference>
<gene>
    <name evidence="1" type="ORF">NQ176_g1699</name>
</gene>
<organism evidence="1 2">
    <name type="scientific">Zarea fungicola</name>
    <dbReference type="NCBI Taxonomy" id="93591"/>
    <lineage>
        <taxon>Eukaryota</taxon>
        <taxon>Fungi</taxon>
        <taxon>Dikarya</taxon>
        <taxon>Ascomycota</taxon>
        <taxon>Pezizomycotina</taxon>
        <taxon>Sordariomycetes</taxon>
        <taxon>Hypocreomycetidae</taxon>
        <taxon>Hypocreales</taxon>
        <taxon>Cordycipitaceae</taxon>
        <taxon>Zarea</taxon>
    </lineage>
</organism>
<sequence length="425" mass="47262">MAPSTRNQTAGNQQTKPKEQTTKHQDSNGIPKKGNAAKASKTAERTLNAAVDAYEKADDGQKAAIQDQLNVHQPMEKPVAMDVAEDNVEPPGEQQVKKESDEGSMFVLPIDAGQNQSSQKAEGSPSDQELLSREGKDSEPSGDNNQGKLPQPKVGFQNDLLTPPADAEDELDLVRANPLREIFHNGASQDEGWVRLAYGSAFDVERQGPPNAARFRFKQHNDEFQMKSLDDVSYGIQTQLNGKKLYKRGEIIAIRGVVWQSLRGLDHYSSLAPRNWKRGTRTARPPMRILVKWVGKDAEGERWPEAMKWEKRDAVLRCWQDERGHGDATVLCEEELRLGEVVLVEKGESLSLCDFVIVTAAYRCEKRFREWESKQRPGRDRSPTPGLPLKDEKQSGGGESPDVKAQVSQSAKEPESTEGQADSTH</sequence>
<dbReference type="Proteomes" id="UP001143910">
    <property type="component" value="Unassembled WGS sequence"/>
</dbReference>
<comment type="caution">
    <text evidence="1">The sequence shown here is derived from an EMBL/GenBank/DDBJ whole genome shotgun (WGS) entry which is preliminary data.</text>
</comment>